<dbReference type="KEGG" id="msk:MSUIS_03270"/>
<gene>
    <name evidence="7 9" type="primary">tsf</name>
    <name evidence="9" type="ORF">MSUIS_03270</name>
</gene>
<dbReference type="InterPro" id="IPR001816">
    <property type="entry name" value="Transl_elong_EFTs/EF1B"/>
</dbReference>
<evidence type="ECO:0000256" key="1">
    <source>
        <dbReference type="ARBA" id="ARBA00005532"/>
    </source>
</evidence>
<feature type="region of interest" description="Involved in Mg(2+) ion dislocation from EF-Tu" evidence="7">
    <location>
        <begin position="84"/>
        <end position="87"/>
    </location>
</feature>
<feature type="domain" description="Translation elongation factor EFTs/EF1B dimerisation" evidence="8">
    <location>
        <begin position="76"/>
        <end position="279"/>
    </location>
</feature>
<evidence type="ECO:0000256" key="5">
    <source>
        <dbReference type="ARBA" id="ARBA00022917"/>
    </source>
</evidence>
<sequence>MVGDKKKFLVRLRKETLAPFNECLKALEEAKYDYDKAKGLLFKKSIKHSSSTSSGDSELPEGKIFQVHSEDYSIAALFCMRAETDFVTNSADFKSTASEIADILLNYLQKEENKSLNLEEFLKLQSTKDELTVEQKISSLSSITKETIKITELIVSPASEEKCLNLSYVHHNNKLGAILSLKTGEKTDIENISEIKKLVLHYAASNCLFLTEEEVCPNWLEQEKNKLRESLLAKNPNIPNIDKVIEKQIKQIISKVTFTNQEFVLDSSLQISQILTHNDLFPKWAHKIVLP</sequence>
<dbReference type="InterPro" id="IPR036402">
    <property type="entry name" value="EF-Ts_dimer_sf"/>
</dbReference>
<dbReference type="PANTHER" id="PTHR11741">
    <property type="entry name" value="ELONGATION FACTOR TS"/>
    <property type="match status" value="1"/>
</dbReference>
<dbReference type="OrthoDB" id="396275at2"/>
<evidence type="ECO:0000313" key="10">
    <source>
        <dbReference type="Proteomes" id="UP000008645"/>
    </source>
</evidence>
<dbReference type="HOGENOM" id="CLU_082398_0_0_14"/>
<dbReference type="SUPFAM" id="SSF54713">
    <property type="entry name" value="Elongation factor Ts (EF-Ts), dimerisation domain"/>
    <property type="match status" value="1"/>
</dbReference>
<dbReference type="AlphaFoldDB" id="F0V3J8"/>
<dbReference type="HAMAP" id="MF_00050">
    <property type="entry name" value="EF_Ts"/>
    <property type="match status" value="1"/>
</dbReference>
<reference evidence="9 10" key="1">
    <citation type="journal article" date="2011" name="J. Bacteriol.">
        <title>Complete genome sequence of the hemotrophic Mycoplasma suis strain KI3806.</title>
        <authorList>
            <person name="Oehlerking J."/>
            <person name="Kube M."/>
            <person name="Felder K.M."/>
            <person name="Matter D."/>
            <person name="Wittenbrink M.M."/>
            <person name="Schwarzenbach S."/>
            <person name="Kramer M.M."/>
            <person name="Hoelzle K."/>
            <person name="Hoelzle L.E."/>
        </authorList>
    </citation>
    <scope>NUCLEOTIDE SEQUENCE [LARGE SCALE GENOMIC DNA]</scope>
    <source>
        <strain evidence="10">KI_3806</strain>
    </source>
</reference>
<organism evidence="9 10">
    <name type="scientific">Mycoplasma suis (strain KI_3806)</name>
    <dbReference type="NCBI Taxonomy" id="708248"/>
    <lineage>
        <taxon>Bacteria</taxon>
        <taxon>Bacillati</taxon>
        <taxon>Mycoplasmatota</taxon>
        <taxon>Mollicutes</taxon>
        <taxon>Mycoplasmataceae</taxon>
        <taxon>Mycoplasma</taxon>
    </lineage>
</organism>
<dbReference type="NCBIfam" id="TIGR00116">
    <property type="entry name" value="tsf"/>
    <property type="match status" value="1"/>
</dbReference>
<keyword evidence="3 7" id="KW-0963">Cytoplasm</keyword>
<evidence type="ECO:0000256" key="2">
    <source>
        <dbReference type="ARBA" id="ARBA00016956"/>
    </source>
</evidence>
<dbReference type="Proteomes" id="UP000008645">
    <property type="component" value="Chromosome"/>
</dbReference>
<evidence type="ECO:0000259" key="8">
    <source>
        <dbReference type="Pfam" id="PF00889"/>
    </source>
</evidence>
<dbReference type="RefSeq" id="WP_013609027.1">
    <property type="nucleotide sequence ID" value="NC_015153.1"/>
</dbReference>
<dbReference type="EMBL" id="FQ790233">
    <property type="protein sequence ID" value="CBZ40420.1"/>
    <property type="molecule type" value="Genomic_DNA"/>
</dbReference>
<evidence type="ECO:0000256" key="4">
    <source>
        <dbReference type="ARBA" id="ARBA00022768"/>
    </source>
</evidence>
<evidence type="ECO:0000256" key="3">
    <source>
        <dbReference type="ARBA" id="ARBA00022490"/>
    </source>
</evidence>
<evidence type="ECO:0000313" key="9">
    <source>
        <dbReference type="EMBL" id="CBZ40420.1"/>
    </source>
</evidence>
<evidence type="ECO:0000256" key="6">
    <source>
        <dbReference type="ARBA" id="ARBA00025453"/>
    </source>
</evidence>
<dbReference type="PANTHER" id="PTHR11741:SF0">
    <property type="entry name" value="ELONGATION FACTOR TS, MITOCHONDRIAL"/>
    <property type="match status" value="1"/>
</dbReference>
<comment type="subcellular location">
    <subcellularLocation>
        <location evidence="7">Cytoplasm</location>
    </subcellularLocation>
</comment>
<evidence type="ECO:0000256" key="7">
    <source>
        <dbReference type="HAMAP-Rule" id="MF_00050"/>
    </source>
</evidence>
<comment type="similarity">
    <text evidence="1 7">Belongs to the EF-Ts family.</text>
</comment>
<protein>
    <recommendedName>
        <fullName evidence="2 7">Elongation factor Ts</fullName>
        <shortName evidence="7">EF-Ts</shortName>
    </recommendedName>
</protein>
<accession>F0V3J8</accession>
<dbReference type="Gene3D" id="3.30.479.20">
    <property type="entry name" value="Elongation factor Ts, dimerisation domain"/>
    <property type="match status" value="2"/>
</dbReference>
<keyword evidence="5 7" id="KW-0648">Protein biosynthesis</keyword>
<dbReference type="Pfam" id="PF00889">
    <property type="entry name" value="EF_TS"/>
    <property type="match status" value="1"/>
</dbReference>
<dbReference type="InterPro" id="IPR009060">
    <property type="entry name" value="UBA-like_sf"/>
</dbReference>
<dbReference type="SUPFAM" id="SSF46934">
    <property type="entry name" value="UBA-like"/>
    <property type="match status" value="1"/>
</dbReference>
<dbReference type="GO" id="GO:0003746">
    <property type="term" value="F:translation elongation factor activity"/>
    <property type="evidence" value="ECO:0007669"/>
    <property type="project" value="UniProtKB-UniRule"/>
</dbReference>
<dbReference type="GO" id="GO:0005737">
    <property type="term" value="C:cytoplasm"/>
    <property type="evidence" value="ECO:0007669"/>
    <property type="project" value="UniProtKB-SubCell"/>
</dbReference>
<keyword evidence="4 7" id="KW-0251">Elongation factor</keyword>
<dbReference type="Gene3D" id="1.10.8.10">
    <property type="entry name" value="DNA helicase RuvA subunit, C-terminal domain"/>
    <property type="match status" value="1"/>
</dbReference>
<name>F0V3J8_MYCS3</name>
<proteinExistence type="inferred from homology"/>
<comment type="function">
    <text evidence="6 7">Associates with the EF-Tu.GDP complex and induces the exchange of GDP to GTP. It remains bound to the aminoacyl-tRNA.EF-Tu.GTP complex up to the GTP hydrolysis stage on the ribosome.</text>
</comment>
<dbReference type="Gene3D" id="1.10.286.20">
    <property type="match status" value="1"/>
</dbReference>
<dbReference type="InterPro" id="IPR014039">
    <property type="entry name" value="Transl_elong_EFTs/EF1B_dimer"/>
</dbReference>